<feature type="region of interest" description="Disordered" evidence="1">
    <location>
        <begin position="139"/>
        <end position="309"/>
    </location>
</feature>
<dbReference type="EMBL" id="JAZHXJ010000014">
    <property type="protein sequence ID" value="KAL1882684.1"/>
    <property type="molecule type" value="Genomic_DNA"/>
</dbReference>
<feature type="compositionally biased region" description="Pro residues" evidence="1">
    <location>
        <begin position="200"/>
        <end position="209"/>
    </location>
</feature>
<protein>
    <submittedName>
        <fullName evidence="2">Uncharacterized protein</fullName>
    </submittedName>
</protein>
<sequence length="322" mass="34367">MVDSWPVNPIFLRPTFETDDTGAEDLDLIGMDTDPLQHFLTPAPPQEEEDVDILDFDAGIEDATRPPQIVRSVSPSSLHGLSRLAPRPPTPPRPPSSPSPDPDVDVIPTPGDEESEQYVQLGAVKSGILPLGLPLGLKDFRLTKKTVRAKRNKEDGVSSRGLLSPTSIYAGRHPHRSALSLPPDSPSPPSPVPSLSSSPSSPPAFPASPPSSSMSGRSTHTSGPRGVPSAAAKSSRSRNAFGASSRGSIHAWREPSPDVWSIEEEPERETDCAMGEGSATGENQSRLSLGDIVPNDPDQKVQTPGAKPRKKVRFILPATEIY</sequence>
<name>A0ABR3Y371_9PEZI</name>
<dbReference type="Proteomes" id="UP001586593">
    <property type="component" value="Unassembled WGS sequence"/>
</dbReference>
<comment type="caution">
    <text evidence="2">The sequence shown here is derived from an EMBL/GenBank/DDBJ whole genome shotgun (WGS) entry which is preliminary data.</text>
</comment>
<feature type="compositionally biased region" description="Pro residues" evidence="1">
    <location>
        <begin position="183"/>
        <end position="192"/>
    </location>
</feature>
<reference evidence="2 3" key="1">
    <citation type="journal article" date="2024" name="Commun. Biol.">
        <title>Comparative genomic analysis of thermophilic fungi reveals convergent evolutionary adaptations and gene losses.</title>
        <authorList>
            <person name="Steindorff A.S."/>
            <person name="Aguilar-Pontes M.V."/>
            <person name="Robinson A.J."/>
            <person name="Andreopoulos B."/>
            <person name="LaButti K."/>
            <person name="Kuo A."/>
            <person name="Mondo S."/>
            <person name="Riley R."/>
            <person name="Otillar R."/>
            <person name="Haridas S."/>
            <person name="Lipzen A."/>
            <person name="Grimwood J."/>
            <person name="Schmutz J."/>
            <person name="Clum A."/>
            <person name="Reid I.D."/>
            <person name="Moisan M.C."/>
            <person name="Butler G."/>
            <person name="Nguyen T.T.M."/>
            <person name="Dewar K."/>
            <person name="Conant G."/>
            <person name="Drula E."/>
            <person name="Henrissat B."/>
            <person name="Hansel C."/>
            <person name="Singer S."/>
            <person name="Hutchinson M.I."/>
            <person name="de Vries R.P."/>
            <person name="Natvig D.O."/>
            <person name="Powell A.J."/>
            <person name="Tsang A."/>
            <person name="Grigoriev I.V."/>
        </authorList>
    </citation>
    <scope>NUCLEOTIDE SEQUENCE [LARGE SCALE GENOMIC DNA]</scope>
    <source>
        <strain evidence="2 3">ATCC 24622</strain>
    </source>
</reference>
<feature type="region of interest" description="Disordered" evidence="1">
    <location>
        <begin position="56"/>
        <end position="117"/>
    </location>
</feature>
<accession>A0ABR3Y371</accession>
<gene>
    <name evidence="2" type="ORF">VTK73DRAFT_1596</name>
</gene>
<organism evidence="2 3">
    <name type="scientific">Phialemonium thermophilum</name>
    <dbReference type="NCBI Taxonomy" id="223376"/>
    <lineage>
        <taxon>Eukaryota</taxon>
        <taxon>Fungi</taxon>
        <taxon>Dikarya</taxon>
        <taxon>Ascomycota</taxon>
        <taxon>Pezizomycotina</taxon>
        <taxon>Sordariomycetes</taxon>
        <taxon>Sordariomycetidae</taxon>
        <taxon>Cephalothecales</taxon>
        <taxon>Cephalothecaceae</taxon>
        <taxon>Phialemonium</taxon>
    </lineage>
</organism>
<evidence type="ECO:0000313" key="2">
    <source>
        <dbReference type="EMBL" id="KAL1882684.1"/>
    </source>
</evidence>
<feature type="compositionally biased region" description="Pro residues" evidence="1">
    <location>
        <begin position="86"/>
        <end position="101"/>
    </location>
</feature>
<feature type="compositionally biased region" description="Low complexity" evidence="1">
    <location>
        <begin position="229"/>
        <end position="240"/>
    </location>
</feature>
<evidence type="ECO:0000256" key="1">
    <source>
        <dbReference type="SAM" id="MobiDB-lite"/>
    </source>
</evidence>
<evidence type="ECO:0000313" key="3">
    <source>
        <dbReference type="Proteomes" id="UP001586593"/>
    </source>
</evidence>
<proteinExistence type="predicted"/>
<keyword evidence="3" id="KW-1185">Reference proteome</keyword>